<proteinExistence type="predicted"/>
<dbReference type="InterPro" id="IPR006740">
    <property type="entry name" value="DUF604"/>
</dbReference>
<protein>
    <submittedName>
        <fullName evidence="2">Uncharacterized protein</fullName>
    </submittedName>
</protein>
<dbReference type="Proteomes" id="UP001190926">
    <property type="component" value="Unassembled WGS sequence"/>
</dbReference>
<keyword evidence="3" id="KW-1185">Reference proteome</keyword>
<sequence>MSSDLMIKQRTCFPNGLNTNICKFVVICTILVYAVYIFLPSHESQKKWSSKANLNGVSSATNISHLVFGIAASSNTWRNKRLYVQAWWRPNVTRGYVFMDRTPTEHLPWPSTYPPFRVSEDNSRYREYNKHRMPFAIRMVRVIEETFKVAEEEDDGRVRWYVMADDDTVMLVDNLVGILSKYDHNKYYYVGMNSESIISNVYHSFGMAFGGGGYALSYPLAKAVAQNMDICIKRYPTLYGSDHILQSCIADLGVALTQEKGFHQIDLRGDISGFLSAHPQCPLISLHHLDAVDPIFPSKNRTESVELLMKAASVDESRLLQQSVCYLKKYNWTISAAWGYSIQIYDTILPPSHLHRPLQTFSQWLKGASPPFMFNVRPLSDHPCHAPHLFFFNGLVQDRLTTYTRTSPPPACASHSPRNNVTTVRIHVLPSKNLNWLKGGGGRRECCDVVEPPGMDPLVVNLRSCAADEIVA</sequence>
<accession>A0AAD4JNM9</accession>
<feature type="transmembrane region" description="Helical" evidence="1">
    <location>
        <begin position="21"/>
        <end position="39"/>
    </location>
</feature>
<organism evidence="2 3">
    <name type="scientific">Perilla frutescens var. hirtella</name>
    <name type="common">Perilla citriodora</name>
    <name type="synonym">Perilla setoyensis</name>
    <dbReference type="NCBI Taxonomy" id="608512"/>
    <lineage>
        <taxon>Eukaryota</taxon>
        <taxon>Viridiplantae</taxon>
        <taxon>Streptophyta</taxon>
        <taxon>Embryophyta</taxon>
        <taxon>Tracheophyta</taxon>
        <taxon>Spermatophyta</taxon>
        <taxon>Magnoliopsida</taxon>
        <taxon>eudicotyledons</taxon>
        <taxon>Gunneridae</taxon>
        <taxon>Pentapetalae</taxon>
        <taxon>asterids</taxon>
        <taxon>lamiids</taxon>
        <taxon>Lamiales</taxon>
        <taxon>Lamiaceae</taxon>
        <taxon>Nepetoideae</taxon>
        <taxon>Elsholtzieae</taxon>
        <taxon>Perilla</taxon>
    </lineage>
</organism>
<keyword evidence="1" id="KW-0472">Membrane</keyword>
<reference evidence="2 3" key="1">
    <citation type="journal article" date="2021" name="Nat. Commun.">
        <title>Incipient diploidization of the medicinal plant Perilla within 10,000 years.</title>
        <authorList>
            <person name="Zhang Y."/>
            <person name="Shen Q."/>
            <person name="Leng L."/>
            <person name="Zhang D."/>
            <person name="Chen S."/>
            <person name="Shi Y."/>
            <person name="Ning Z."/>
            <person name="Chen S."/>
        </authorList>
    </citation>
    <scope>NUCLEOTIDE SEQUENCE [LARGE SCALE GENOMIC DNA]</scope>
    <source>
        <strain evidence="3">cv. PC099</strain>
    </source>
</reference>
<name>A0AAD4JNM9_PERFH</name>
<dbReference type="Pfam" id="PF04646">
    <property type="entry name" value="DUF604"/>
    <property type="match status" value="1"/>
</dbReference>
<dbReference type="PANTHER" id="PTHR10811">
    <property type="entry name" value="FRINGE-RELATED"/>
    <property type="match status" value="1"/>
</dbReference>
<keyword evidence="1" id="KW-1133">Transmembrane helix</keyword>
<gene>
    <name evidence="2" type="ORF">C2S53_018246</name>
</gene>
<evidence type="ECO:0000313" key="3">
    <source>
        <dbReference type="Proteomes" id="UP001190926"/>
    </source>
</evidence>
<dbReference type="EMBL" id="SDAM02000019">
    <property type="protein sequence ID" value="KAH6837148.1"/>
    <property type="molecule type" value="Genomic_DNA"/>
</dbReference>
<comment type="caution">
    <text evidence="2">The sequence shown here is derived from an EMBL/GenBank/DDBJ whole genome shotgun (WGS) entry which is preliminary data.</text>
</comment>
<evidence type="ECO:0000313" key="2">
    <source>
        <dbReference type="EMBL" id="KAH6837148.1"/>
    </source>
</evidence>
<keyword evidence="1" id="KW-0812">Transmembrane</keyword>
<dbReference type="Gene3D" id="3.90.550.50">
    <property type="match status" value="1"/>
</dbReference>
<dbReference type="AlphaFoldDB" id="A0AAD4JNM9"/>
<dbReference type="FunFam" id="3.90.550.50:FF:000038">
    <property type="entry name" value="Predicted protein"/>
    <property type="match status" value="1"/>
</dbReference>
<evidence type="ECO:0000256" key="1">
    <source>
        <dbReference type="SAM" id="Phobius"/>
    </source>
</evidence>